<keyword evidence="1 5" id="KW-0699">rRNA-binding</keyword>
<evidence type="ECO:0000256" key="1">
    <source>
        <dbReference type="ARBA" id="ARBA00022730"/>
    </source>
</evidence>
<feature type="compositionally biased region" description="Acidic residues" evidence="6">
    <location>
        <begin position="188"/>
        <end position="207"/>
    </location>
</feature>
<dbReference type="CDD" id="cd00495">
    <property type="entry name" value="Ribosomal_L25_TL5_CTC"/>
    <property type="match status" value="1"/>
</dbReference>
<dbReference type="AlphaFoldDB" id="A0A0G0W8E9"/>
<feature type="domain" description="Large ribosomal subunit protein bL25 L25" evidence="7">
    <location>
        <begin position="6"/>
        <end position="91"/>
    </location>
</feature>
<protein>
    <recommendedName>
        <fullName evidence="5">Large ribosomal subunit protein bL25</fullName>
    </recommendedName>
    <alternativeName>
        <fullName evidence="5">General stress protein CTC</fullName>
    </alternativeName>
</protein>
<dbReference type="Gene3D" id="2.170.120.20">
    <property type="entry name" value="Ribosomal protein L25, beta domain"/>
    <property type="match status" value="1"/>
</dbReference>
<evidence type="ECO:0000313" key="9">
    <source>
        <dbReference type="EMBL" id="KKS09255.1"/>
    </source>
</evidence>
<feature type="region of interest" description="Disordered" evidence="6">
    <location>
        <begin position="182"/>
        <end position="221"/>
    </location>
</feature>
<evidence type="ECO:0000256" key="4">
    <source>
        <dbReference type="ARBA" id="ARBA00023274"/>
    </source>
</evidence>
<evidence type="ECO:0000313" key="10">
    <source>
        <dbReference type="Proteomes" id="UP000033869"/>
    </source>
</evidence>
<evidence type="ECO:0000256" key="5">
    <source>
        <dbReference type="HAMAP-Rule" id="MF_01334"/>
    </source>
</evidence>
<dbReference type="InterPro" id="IPR020056">
    <property type="entry name" value="Rbsml_bL25/Gln-tRNA_synth_N"/>
</dbReference>
<evidence type="ECO:0000256" key="2">
    <source>
        <dbReference type="ARBA" id="ARBA00022884"/>
    </source>
</evidence>
<dbReference type="InterPro" id="IPR029751">
    <property type="entry name" value="Ribosomal_L25_dom"/>
</dbReference>
<dbReference type="SUPFAM" id="SSF50715">
    <property type="entry name" value="Ribosomal protein L25-like"/>
    <property type="match status" value="1"/>
</dbReference>
<comment type="caution">
    <text evidence="9">The sequence shown here is derived from an EMBL/GenBank/DDBJ whole genome shotgun (WGS) entry which is preliminary data.</text>
</comment>
<dbReference type="Pfam" id="PF14693">
    <property type="entry name" value="Ribosomal_TL5_C"/>
    <property type="match status" value="1"/>
</dbReference>
<dbReference type="InterPro" id="IPR037121">
    <property type="entry name" value="Ribosomal_bL25_C"/>
</dbReference>
<dbReference type="EMBL" id="LCBL01000002">
    <property type="protein sequence ID" value="KKS09255.1"/>
    <property type="molecule type" value="Genomic_DNA"/>
</dbReference>
<dbReference type="InterPro" id="IPR020930">
    <property type="entry name" value="Ribosomal_uL5_bac-type"/>
</dbReference>
<keyword evidence="2 5" id="KW-0694">RNA-binding</keyword>
<proteinExistence type="inferred from homology"/>
<feature type="compositionally biased region" description="Basic and acidic residues" evidence="6">
    <location>
        <begin position="208"/>
        <end position="221"/>
    </location>
</feature>
<name>A0A0G0W8E9_UNCC2</name>
<dbReference type="Proteomes" id="UP000033869">
    <property type="component" value="Unassembled WGS sequence"/>
</dbReference>
<feature type="domain" description="Large ribosomal subunit protein bL25 beta" evidence="8">
    <location>
        <begin position="99"/>
        <end position="184"/>
    </location>
</feature>
<dbReference type="GO" id="GO:0008097">
    <property type="term" value="F:5S rRNA binding"/>
    <property type="evidence" value="ECO:0007669"/>
    <property type="project" value="InterPro"/>
</dbReference>
<keyword evidence="4 5" id="KW-0687">Ribonucleoprotein</keyword>
<comment type="similarity">
    <text evidence="5">Belongs to the bacterial ribosomal protein bL25 family. CTC subfamily.</text>
</comment>
<dbReference type="InterPro" id="IPR001021">
    <property type="entry name" value="Ribosomal_bL25_long"/>
</dbReference>
<dbReference type="InterPro" id="IPR020057">
    <property type="entry name" value="Ribosomal_bL25_b-dom"/>
</dbReference>
<sequence length="221" mass="24613">MEKPTLKAKSREDGIKAKALRRAGLIPGVIYGKGTKNIPIAFDKLEFVKLYREAGHTMLVHLKIDDDKAKNVLIHRLENDAVKGHVQHVDFYAVKMTEKIVTLVPLNFVGESEAVETLDGTMVRQKDEVEVEALPGDLPQHIDVDITKLAAFDDVIHIEDLEAPEGVKILGDPEETIAFVEPPRSEEEMAELEEPIEEALPSEEEGEVAEKAAEEETKETE</sequence>
<organism evidence="9 10">
    <name type="scientific">candidate division CPR2 bacterium GW2011_GWC1_41_48</name>
    <dbReference type="NCBI Taxonomy" id="1618344"/>
    <lineage>
        <taxon>Bacteria</taxon>
        <taxon>Bacteria division CPR2</taxon>
    </lineage>
</organism>
<dbReference type="NCBIfam" id="TIGR00731">
    <property type="entry name" value="bL25_bact_ctc"/>
    <property type="match status" value="1"/>
</dbReference>
<evidence type="ECO:0000259" key="7">
    <source>
        <dbReference type="Pfam" id="PF01386"/>
    </source>
</evidence>
<keyword evidence="3 5" id="KW-0689">Ribosomal protein</keyword>
<evidence type="ECO:0000256" key="6">
    <source>
        <dbReference type="SAM" id="MobiDB-lite"/>
    </source>
</evidence>
<accession>A0A0G0W8E9</accession>
<dbReference type="GO" id="GO:0006412">
    <property type="term" value="P:translation"/>
    <property type="evidence" value="ECO:0007669"/>
    <property type="project" value="UniProtKB-UniRule"/>
</dbReference>
<gene>
    <name evidence="5" type="primary">rplY</name>
    <name evidence="5" type="synonym">ctc</name>
    <name evidence="9" type="ORF">UU65_C0002G0033</name>
</gene>
<reference evidence="9 10" key="1">
    <citation type="journal article" date="2015" name="Nature">
        <title>rRNA introns, odd ribosomes, and small enigmatic genomes across a large radiation of phyla.</title>
        <authorList>
            <person name="Brown C.T."/>
            <person name="Hug L.A."/>
            <person name="Thomas B.C."/>
            <person name="Sharon I."/>
            <person name="Castelle C.J."/>
            <person name="Singh A."/>
            <person name="Wilkins M.J."/>
            <person name="Williams K.H."/>
            <person name="Banfield J.F."/>
        </authorList>
    </citation>
    <scope>NUCLEOTIDE SEQUENCE [LARGE SCALE GENOMIC DNA]</scope>
</reference>
<dbReference type="GO" id="GO:0003735">
    <property type="term" value="F:structural constituent of ribosome"/>
    <property type="evidence" value="ECO:0007669"/>
    <property type="project" value="InterPro"/>
</dbReference>
<dbReference type="HAMAP" id="MF_01334">
    <property type="entry name" value="Ribosomal_bL25_CTC"/>
    <property type="match status" value="1"/>
</dbReference>
<dbReference type="InterPro" id="IPR011035">
    <property type="entry name" value="Ribosomal_bL25/Gln-tRNA_synth"/>
</dbReference>
<dbReference type="PANTHER" id="PTHR33284">
    <property type="entry name" value="RIBOSOMAL PROTEIN L25/GLN-TRNA SYNTHETASE, ANTI-CODON-BINDING DOMAIN-CONTAINING PROTEIN"/>
    <property type="match status" value="1"/>
</dbReference>
<dbReference type="GO" id="GO:0022625">
    <property type="term" value="C:cytosolic large ribosomal subunit"/>
    <property type="evidence" value="ECO:0007669"/>
    <property type="project" value="TreeGrafter"/>
</dbReference>
<comment type="subunit">
    <text evidence="5">Part of the 50S ribosomal subunit; part of the 5S rRNA/L5/L18/L25 subcomplex. Contacts the 5S rRNA. Binds to the 5S rRNA independently of L5 and L18.</text>
</comment>
<comment type="function">
    <text evidence="5">This is one of the proteins that binds to the 5S RNA in the ribosome where it forms part of the central protuberance.</text>
</comment>
<evidence type="ECO:0000256" key="3">
    <source>
        <dbReference type="ARBA" id="ARBA00022980"/>
    </source>
</evidence>
<dbReference type="PANTHER" id="PTHR33284:SF1">
    <property type="entry name" value="RIBOSOMAL PROTEIN L25_GLN-TRNA SYNTHETASE, ANTI-CODON-BINDING DOMAIN-CONTAINING PROTEIN"/>
    <property type="match status" value="1"/>
</dbReference>
<dbReference type="Gene3D" id="2.40.240.10">
    <property type="entry name" value="Ribosomal Protein L25, Chain P"/>
    <property type="match status" value="1"/>
</dbReference>
<dbReference type="Pfam" id="PF01386">
    <property type="entry name" value="Ribosomal_L25p"/>
    <property type="match status" value="1"/>
</dbReference>
<evidence type="ECO:0000259" key="8">
    <source>
        <dbReference type="Pfam" id="PF14693"/>
    </source>
</evidence>